<protein>
    <submittedName>
        <fullName evidence="1">1D12A protein</fullName>
    </submittedName>
</protein>
<accession>Q07603</accession>
<evidence type="ECO:0000313" key="1">
    <source>
        <dbReference type="EMBL" id="AAA16780.1"/>
    </source>
</evidence>
<organism evidence="1">
    <name type="scientific">Homo sapiens</name>
    <name type="common">Human</name>
    <dbReference type="NCBI Taxonomy" id="9606"/>
    <lineage>
        <taxon>Eukaryota</taxon>
        <taxon>Metazoa</taxon>
        <taxon>Chordata</taxon>
        <taxon>Craniata</taxon>
        <taxon>Vertebrata</taxon>
        <taxon>Euteleostomi</taxon>
        <taxon>Mammalia</taxon>
        <taxon>Eutheria</taxon>
        <taxon>Euarchontoglires</taxon>
        <taxon>Primates</taxon>
        <taxon>Haplorrhini</taxon>
        <taxon>Catarrhini</taxon>
        <taxon>Hominidae</taxon>
        <taxon>Homo</taxon>
    </lineage>
</organism>
<reference evidence="1" key="1">
    <citation type="journal article" date="1993" name="J. Immunol.">
        <title>Identification of human pre-T/NK cell-associated genes.</title>
        <authorList>
            <person name="Ranes-Goldberg M.G."/>
            <person name="Hori T."/>
            <person name="Mohan-Peterson S."/>
            <person name="Spits H."/>
        </authorList>
    </citation>
    <scope>NUCLEOTIDE SEQUENCE</scope>
    <source>
        <tissue evidence="1">Liver</tissue>
    </source>
</reference>
<gene>
    <name evidence="1" type="primary">1D12A</name>
</gene>
<proteinExistence type="evidence at transcript level"/>
<dbReference type="PIR" id="I39327">
    <property type="entry name" value="I39327"/>
</dbReference>
<name>Q07603_HUMAN</name>
<sequence>MSQKTCFIETSRKLQTKKT</sequence>
<dbReference type="AlphaFoldDB" id="Q07603"/>
<dbReference type="EMBL" id="L17325">
    <property type="protein sequence ID" value="AAA16780.1"/>
    <property type="molecule type" value="mRNA"/>
</dbReference>